<organism evidence="7 8">
    <name type="scientific">Dendrosporobacter quercicolus</name>
    <dbReference type="NCBI Taxonomy" id="146817"/>
    <lineage>
        <taxon>Bacteria</taxon>
        <taxon>Bacillati</taxon>
        <taxon>Bacillota</taxon>
        <taxon>Negativicutes</taxon>
        <taxon>Selenomonadales</taxon>
        <taxon>Sporomusaceae</taxon>
        <taxon>Dendrosporobacter</taxon>
    </lineage>
</organism>
<dbReference type="Gene3D" id="1.10.1060.10">
    <property type="entry name" value="Alpha-helical ferredoxin"/>
    <property type="match status" value="1"/>
</dbReference>
<dbReference type="GO" id="GO:0046872">
    <property type="term" value="F:metal ion binding"/>
    <property type="evidence" value="ECO:0007669"/>
    <property type="project" value="UniProtKB-KW"/>
</dbReference>
<keyword evidence="8" id="KW-1185">Reference proteome</keyword>
<dbReference type="STRING" id="146817.SAMN04488502_10939"/>
<keyword evidence="4" id="KW-0408">Iron</keyword>
<dbReference type="Pfam" id="PF13183">
    <property type="entry name" value="Fer4_8"/>
    <property type="match status" value="1"/>
</dbReference>
<dbReference type="PROSITE" id="PS00198">
    <property type="entry name" value="4FE4S_FER_1"/>
    <property type="match status" value="1"/>
</dbReference>
<dbReference type="SUPFAM" id="SSF46548">
    <property type="entry name" value="alpha-helical ferredoxin"/>
    <property type="match status" value="1"/>
</dbReference>
<evidence type="ECO:0000256" key="3">
    <source>
        <dbReference type="ARBA" id="ARBA00022737"/>
    </source>
</evidence>
<evidence type="ECO:0000259" key="6">
    <source>
        <dbReference type="PROSITE" id="PS51379"/>
    </source>
</evidence>
<dbReference type="PANTHER" id="PTHR32479">
    <property type="entry name" value="GLYCOLATE OXIDASE IRON-SULFUR SUBUNIT"/>
    <property type="match status" value="1"/>
</dbReference>
<dbReference type="AlphaFoldDB" id="A0A1G9XBY3"/>
<dbReference type="GO" id="GO:0051539">
    <property type="term" value="F:4 iron, 4 sulfur cluster binding"/>
    <property type="evidence" value="ECO:0007669"/>
    <property type="project" value="UniProtKB-KW"/>
</dbReference>
<feature type="domain" description="4Fe-4S ferredoxin-type" evidence="6">
    <location>
        <begin position="48"/>
        <end position="77"/>
    </location>
</feature>
<dbReference type="PANTHER" id="PTHR32479:SF19">
    <property type="entry name" value="ANAEROBIC GLYCEROL-3-PHOSPHATE DEHYDROGENASE SUBUNIT C"/>
    <property type="match status" value="1"/>
</dbReference>
<dbReference type="PROSITE" id="PS51379">
    <property type="entry name" value="4FE4S_FER_2"/>
    <property type="match status" value="1"/>
</dbReference>
<dbReference type="GO" id="GO:0016491">
    <property type="term" value="F:oxidoreductase activity"/>
    <property type="evidence" value="ECO:0007669"/>
    <property type="project" value="UniProtKB-ARBA"/>
</dbReference>
<dbReference type="RefSeq" id="WP_092074408.1">
    <property type="nucleotide sequence ID" value="NZ_FNHB01000009.1"/>
</dbReference>
<keyword evidence="1" id="KW-0004">4Fe-4S</keyword>
<evidence type="ECO:0000256" key="2">
    <source>
        <dbReference type="ARBA" id="ARBA00022723"/>
    </source>
</evidence>
<accession>A0A1G9XBY3</accession>
<dbReference type="NCBIfam" id="NF008369">
    <property type="entry name" value="PRK11168.1"/>
    <property type="match status" value="1"/>
</dbReference>
<gene>
    <name evidence="7" type="ORF">SAMN04488502_10939</name>
</gene>
<dbReference type="InterPro" id="IPR017900">
    <property type="entry name" value="4Fe4S_Fe_S_CS"/>
</dbReference>
<reference evidence="7 8" key="1">
    <citation type="submission" date="2016-10" db="EMBL/GenBank/DDBJ databases">
        <authorList>
            <person name="de Groot N.N."/>
        </authorList>
    </citation>
    <scope>NUCLEOTIDE SEQUENCE [LARGE SCALE GENOMIC DNA]</scope>
    <source>
        <strain evidence="7 8">DSM 1736</strain>
    </source>
</reference>
<name>A0A1G9XBY3_9FIRM</name>
<dbReference type="InterPro" id="IPR017896">
    <property type="entry name" value="4Fe4S_Fe-S-bd"/>
</dbReference>
<evidence type="ECO:0000256" key="5">
    <source>
        <dbReference type="ARBA" id="ARBA00023014"/>
    </source>
</evidence>
<dbReference type="Proteomes" id="UP000214880">
    <property type="component" value="Unassembled WGS sequence"/>
</dbReference>
<dbReference type="EMBL" id="FNHB01000009">
    <property type="protein sequence ID" value="SDM93823.1"/>
    <property type="molecule type" value="Genomic_DNA"/>
</dbReference>
<dbReference type="Pfam" id="PF02754">
    <property type="entry name" value="CCG"/>
    <property type="match status" value="2"/>
</dbReference>
<dbReference type="InterPro" id="IPR004017">
    <property type="entry name" value="Cys_rich_dom"/>
</dbReference>
<evidence type="ECO:0000256" key="1">
    <source>
        <dbReference type="ARBA" id="ARBA00022485"/>
    </source>
</evidence>
<proteinExistence type="predicted"/>
<keyword evidence="5" id="KW-0411">Iron-sulfur</keyword>
<keyword evidence="2" id="KW-0479">Metal-binding</keyword>
<evidence type="ECO:0000313" key="7">
    <source>
        <dbReference type="EMBL" id="SDM93823.1"/>
    </source>
</evidence>
<dbReference type="InterPro" id="IPR009051">
    <property type="entry name" value="Helical_ferredxn"/>
</dbReference>
<protein>
    <submittedName>
        <fullName evidence="7">Glycerol-3-phosphate dehydrogenase subunit C</fullName>
    </submittedName>
</protein>
<evidence type="ECO:0000256" key="4">
    <source>
        <dbReference type="ARBA" id="ARBA00023004"/>
    </source>
</evidence>
<keyword evidence="3" id="KW-0677">Repeat</keyword>
<dbReference type="OrthoDB" id="9794954at2"/>
<sequence length="396" mass="42717">MANDRMNLDACFKCSFCNAVCPLLRVRPDYPGPKKLGSDIERFRREGIHCELEWADYCLGCGQCALICPNQVQVAESIAEARTHQKKNGTKKLRDYLFARPALLGKMNTFAAPVSNLALRAAKALLPLGGITANRTLPPYTGRRLTGSSGTALQETIVLFPGCFIQYNDPGAGEAAVKVLAKAGYRVEIARTACCGLPAGSDKAEMLRDAEHNVLALEDWVSRGCRIVTACTSCGHTLKAKYAGLFAADAHLGKVAEKIAASTYDLGELLADLQQEGRFVLPAQAAARKLAYHAPCHQKAQGMGKPWLKLLRSIAGLQVSDIDCGCCGMSGTYGFKQEKYDISMAIGQALFAAVEEYNPDQAVTECATCRLQIRHGTGYPALHPVEIVAQIMEGAE</sequence>
<evidence type="ECO:0000313" key="8">
    <source>
        <dbReference type="Proteomes" id="UP000214880"/>
    </source>
</evidence>